<dbReference type="CDD" id="cd07208">
    <property type="entry name" value="Pat_hypo_Ecoli_yjju_like"/>
    <property type="match status" value="1"/>
</dbReference>
<keyword evidence="3 4" id="KW-0443">Lipid metabolism</keyword>
<dbReference type="InterPro" id="IPR037483">
    <property type="entry name" value="YjjU-like"/>
</dbReference>
<comment type="caution">
    <text evidence="4">Lacks conserved residue(s) required for the propagation of feature annotation.</text>
</comment>
<feature type="active site" description="Proton acceptor" evidence="4">
    <location>
        <position position="163"/>
    </location>
</feature>
<reference evidence="6" key="2">
    <citation type="submission" date="2021-04" db="EMBL/GenBank/DDBJ databases">
        <authorList>
            <person name="Gilroy R."/>
        </authorList>
    </citation>
    <scope>NUCLEOTIDE SEQUENCE</scope>
    <source>
        <strain evidence="6">B5_2728</strain>
    </source>
</reference>
<comment type="caution">
    <text evidence="6">The sequence shown here is derived from an EMBL/GenBank/DDBJ whole genome shotgun (WGS) entry which is preliminary data.</text>
</comment>
<dbReference type="InterPro" id="IPR050301">
    <property type="entry name" value="NTE"/>
</dbReference>
<organism evidence="6 7">
    <name type="scientific">Candidatus Allofournierella pullistercoris</name>
    <dbReference type="NCBI Taxonomy" id="2838597"/>
    <lineage>
        <taxon>Bacteria</taxon>
        <taxon>Bacillati</taxon>
        <taxon>Bacillota</taxon>
        <taxon>Clostridia</taxon>
        <taxon>Eubacteriales</taxon>
        <taxon>Oscillospiraceae</taxon>
        <taxon>Allofournierella</taxon>
    </lineage>
</organism>
<evidence type="ECO:0000259" key="5">
    <source>
        <dbReference type="PROSITE" id="PS51635"/>
    </source>
</evidence>
<reference evidence="6" key="1">
    <citation type="journal article" date="2021" name="PeerJ">
        <title>Extensive microbial diversity within the chicken gut microbiome revealed by metagenomics and culture.</title>
        <authorList>
            <person name="Gilroy R."/>
            <person name="Ravi A."/>
            <person name="Getino M."/>
            <person name="Pursley I."/>
            <person name="Horton D.L."/>
            <person name="Alikhan N.F."/>
            <person name="Baker D."/>
            <person name="Gharbi K."/>
            <person name="Hall N."/>
            <person name="Watson M."/>
            <person name="Adriaenssens E.M."/>
            <person name="Foster-Nyarko E."/>
            <person name="Jarju S."/>
            <person name="Secka A."/>
            <person name="Antonio M."/>
            <person name="Oren A."/>
            <person name="Chaudhuri R.R."/>
            <person name="La Ragione R."/>
            <person name="Hildebrand F."/>
            <person name="Pallen M.J."/>
        </authorList>
    </citation>
    <scope>NUCLEOTIDE SEQUENCE</scope>
    <source>
        <strain evidence="6">B5_2728</strain>
    </source>
</reference>
<evidence type="ECO:0000256" key="4">
    <source>
        <dbReference type="PROSITE-ProRule" id="PRU01161"/>
    </source>
</evidence>
<dbReference type="InterPro" id="IPR045943">
    <property type="entry name" value="DUF6363"/>
</dbReference>
<dbReference type="Gene3D" id="3.40.1090.10">
    <property type="entry name" value="Cytosolic phospholipase A2 catalytic domain"/>
    <property type="match status" value="2"/>
</dbReference>
<dbReference type="PANTHER" id="PTHR14226:SF25">
    <property type="entry name" value="PHOSPHOESTERASE"/>
    <property type="match status" value="1"/>
</dbReference>
<sequence>MAMNLGDAILLEGGALRGVYTSGVLDALMEQGIYLPNVVGVSAGALNGLSYLSHQPGRSREINLNYVHDPRYMGPSHLLKTFNFFNFDFIFGELSHSLLPFDYEQFARSNQTMWAVATDCRTGKPLFFNSKKLGEDFFTACRASASMPLLCSMVKVDGQVCLDGGICCSVPMPEELPLAPGKRVLVLTRQKGFRKKSQGAAVDTMYRRRYKQHPELMEACLNQAKQYNRRMDRIDQMEEAGQVFVIRPSTPVTVKRTERDVNKLRALYEQGYREAMEQMDKLRAYLELPEKSEQAG</sequence>
<name>A0A948T262_9FIRM</name>
<feature type="domain" description="PNPLA" evidence="5">
    <location>
        <begin position="9"/>
        <end position="176"/>
    </location>
</feature>
<feature type="active site" description="Nucleophile" evidence="4">
    <location>
        <position position="42"/>
    </location>
</feature>
<evidence type="ECO:0000256" key="2">
    <source>
        <dbReference type="ARBA" id="ARBA00022963"/>
    </source>
</evidence>
<dbReference type="InterPro" id="IPR002641">
    <property type="entry name" value="PNPLA_dom"/>
</dbReference>
<keyword evidence="1 4" id="KW-0378">Hydrolase</keyword>
<dbReference type="Proteomes" id="UP000713596">
    <property type="component" value="Unassembled WGS sequence"/>
</dbReference>
<dbReference type="AlphaFoldDB" id="A0A948T262"/>
<dbReference type="GO" id="GO:0016787">
    <property type="term" value="F:hydrolase activity"/>
    <property type="evidence" value="ECO:0007669"/>
    <property type="project" value="UniProtKB-UniRule"/>
</dbReference>
<dbReference type="PROSITE" id="PS51635">
    <property type="entry name" value="PNPLA"/>
    <property type="match status" value="1"/>
</dbReference>
<dbReference type="GO" id="GO:0016042">
    <property type="term" value="P:lipid catabolic process"/>
    <property type="evidence" value="ECO:0007669"/>
    <property type="project" value="UniProtKB-UniRule"/>
</dbReference>
<proteinExistence type="predicted"/>
<keyword evidence="2 4" id="KW-0442">Lipid degradation</keyword>
<evidence type="ECO:0000313" key="6">
    <source>
        <dbReference type="EMBL" id="MBU3806187.1"/>
    </source>
</evidence>
<evidence type="ECO:0000256" key="1">
    <source>
        <dbReference type="ARBA" id="ARBA00022801"/>
    </source>
</evidence>
<gene>
    <name evidence="6" type="ORF">H9882_04770</name>
</gene>
<dbReference type="SUPFAM" id="SSF52151">
    <property type="entry name" value="FabD/lysophospholipase-like"/>
    <property type="match status" value="1"/>
</dbReference>
<accession>A0A948T262</accession>
<feature type="short sequence motif" description="GXSXG" evidence="4">
    <location>
        <begin position="40"/>
        <end position="44"/>
    </location>
</feature>
<dbReference type="InterPro" id="IPR016035">
    <property type="entry name" value="Acyl_Trfase/lysoPLipase"/>
</dbReference>
<feature type="short sequence motif" description="DGA/G" evidence="4">
    <location>
        <begin position="163"/>
        <end position="165"/>
    </location>
</feature>
<protein>
    <submittedName>
        <fullName evidence="6">Patatin family protein</fullName>
    </submittedName>
</protein>
<dbReference type="Pfam" id="PF01734">
    <property type="entry name" value="Patatin"/>
    <property type="match status" value="1"/>
</dbReference>
<evidence type="ECO:0000256" key="3">
    <source>
        <dbReference type="ARBA" id="ARBA00023098"/>
    </source>
</evidence>
<evidence type="ECO:0000313" key="7">
    <source>
        <dbReference type="Proteomes" id="UP000713596"/>
    </source>
</evidence>
<dbReference type="EMBL" id="JAHLFP010000036">
    <property type="protein sequence ID" value="MBU3806187.1"/>
    <property type="molecule type" value="Genomic_DNA"/>
</dbReference>
<dbReference type="PANTHER" id="PTHR14226">
    <property type="entry name" value="NEUROPATHY TARGET ESTERASE/SWISS CHEESE D.MELANOGASTER"/>
    <property type="match status" value="1"/>
</dbReference>
<dbReference type="Pfam" id="PF19890">
    <property type="entry name" value="DUF6363"/>
    <property type="match status" value="1"/>
</dbReference>